<keyword evidence="1" id="KW-0812">Transmembrane</keyword>
<evidence type="ECO:0000256" key="1">
    <source>
        <dbReference type="SAM" id="Phobius"/>
    </source>
</evidence>
<dbReference type="AlphaFoldDB" id="A0A391P1K3"/>
<keyword evidence="1" id="KW-1133">Transmembrane helix</keyword>
<dbReference type="Proteomes" id="UP000265643">
    <property type="component" value="Unassembled WGS sequence"/>
</dbReference>
<evidence type="ECO:0000313" key="3">
    <source>
        <dbReference type="Proteomes" id="UP000265643"/>
    </source>
</evidence>
<name>A0A391P1K3_9FIRM</name>
<gene>
    <name evidence="2" type="ORF">KGMB01110_19570</name>
</gene>
<feature type="transmembrane region" description="Helical" evidence="1">
    <location>
        <begin position="78"/>
        <end position="102"/>
    </location>
</feature>
<accession>A0A391P1K3</accession>
<feature type="transmembrane region" description="Helical" evidence="1">
    <location>
        <begin position="48"/>
        <end position="66"/>
    </location>
</feature>
<feature type="transmembrane region" description="Helical" evidence="1">
    <location>
        <begin position="20"/>
        <end position="42"/>
    </location>
</feature>
<evidence type="ECO:0000313" key="2">
    <source>
        <dbReference type="EMBL" id="GCA67521.1"/>
    </source>
</evidence>
<dbReference type="EMBL" id="BHGK01000001">
    <property type="protein sequence ID" value="GCA67521.1"/>
    <property type="molecule type" value="Genomic_DNA"/>
</dbReference>
<proteinExistence type="predicted"/>
<keyword evidence="3" id="KW-1185">Reference proteome</keyword>
<protein>
    <submittedName>
        <fullName evidence="2">Uncharacterized protein</fullName>
    </submittedName>
</protein>
<organism evidence="2 3">
    <name type="scientific">Mediterraneibacter butyricigenes</name>
    <dbReference type="NCBI Taxonomy" id="2316025"/>
    <lineage>
        <taxon>Bacteria</taxon>
        <taxon>Bacillati</taxon>
        <taxon>Bacillota</taxon>
        <taxon>Clostridia</taxon>
        <taxon>Lachnospirales</taxon>
        <taxon>Lachnospiraceae</taxon>
        <taxon>Mediterraneibacter</taxon>
    </lineage>
</organism>
<feature type="transmembrane region" description="Helical" evidence="1">
    <location>
        <begin position="140"/>
        <end position="160"/>
    </location>
</feature>
<sequence length="172" mass="18906">MQQQIRTQTPKKNKPAASLIISWLIILGVYLLLRLVFVIFGFHLAPVVLGGCLAVLPYIAGAFYLFKTPAAHRVGGCVLGILLPSIVEKLVLYFFGASLYGIPLADVSGVMSRIAANEPFTHIFSNPAARYILNLSFFGWQYIVGSIVVCAILILGMMGIQKENHVLERKEN</sequence>
<keyword evidence="1" id="KW-0472">Membrane</keyword>
<comment type="caution">
    <text evidence="2">The sequence shown here is derived from an EMBL/GenBank/DDBJ whole genome shotgun (WGS) entry which is preliminary data.</text>
</comment>
<reference evidence="3" key="1">
    <citation type="submission" date="2018-09" db="EMBL/GenBank/DDBJ databases">
        <title>Draft Genome Sequence of Mediterraneibacter sp. KCTC 15684.</title>
        <authorList>
            <person name="Kim J.S."/>
            <person name="Han K.I."/>
            <person name="Suh M.K."/>
            <person name="Lee K.C."/>
            <person name="Eom M.K."/>
            <person name="Lee J.H."/>
            <person name="Park S.H."/>
            <person name="Kang S.W."/>
            <person name="Park J.E."/>
            <person name="Oh B.S."/>
            <person name="Yu S.Y."/>
            <person name="Choi S.H."/>
            <person name="Lee D.H."/>
            <person name="Yoon H."/>
            <person name="Kim B."/>
            <person name="Yang S.J."/>
            <person name="Lee J.S."/>
        </authorList>
    </citation>
    <scope>NUCLEOTIDE SEQUENCE [LARGE SCALE GENOMIC DNA]</scope>
    <source>
        <strain evidence="3">KCTC 15684</strain>
    </source>
</reference>